<feature type="chain" id="PRO_5006879255" evidence="1">
    <location>
        <begin position="22"/>
        <end position="79"/>
    </location>
</feature>
<sequence>MRTLGLLEFQWLLAYGASAMAFSMQWPMKNNINVDSRLMYCRTAFGLAVIFICSLECSVTTRLHQAQASSPGKKAAQSL</sequence>
<feature type="signal peptide" evidence="1">
    <location>
        <begin position="1"/>
        <end position="21"/>
    </location>
</feature>
<dbReference type="EMBL" id="JYDP01000047">
    <property type="protein sequence ID" value="KRZ11667.1"/>
    <property type="molecule type" value="Genomic_DNA"/>
</dbReference>
<name>A0A0V1HLK5_9BILA</name>
<proteinExistence type="predicted"/>
<evidence type="ECO:0000313" key="3">
    <source>
        <dbReference type="Proteomes" id="UP000055024"/>
    </source>
</evidence>
<evidence type="ECO:0000256" key="1">
    <source>
        <dbReference type="SAM" id="SignalP"/>
    </source>
</evidence>
<reference evidence="2 3" key="1">
    <citation type="submission" date="2015-01" db="EMBL/GenBank/DDBJ databases">
        <title>Evolution of Trichinella species and genotypes.</title>
        <authorList>
            <person name="Korhonen P.K."/>
            <person name="Edoardo P."/>
            <person name="Giuseppe L.R."/>
            <person name="Gasser R.B."/>
        </authorList>
    </citation>
    <scope>NUCLEOTIDE SEQUENCE [LARGE SCALE GENOMIC DNA]</scope>
    <source>
        <strain evidence="2">ISS1029</strain>
    </source>
</reference>
<evidence type="ECO:0000313" key="2">
    <source>
        <dbReference type="EMBL" id="KRZ11667.1"/>
    </source>
</evidence>
<comment type="caution">
    <text evidence="2">The sequence shown here is derived from an EMBL/GenBank/DDBJ whole genome shotgun (WGS) entry which is preliminary data.</text>
</comment>
<organism evidence="2 3">
    <name type="scientific">Trichinella zimbabwensis</name>
    <dbReference type="NCBI Taxonomy" id="268475"/>
    <lineage>
        <taxon>Eukaryota</taxon>
        <taxon>Metazoa</taxon>
        <taxon>Ecdysozoa</taxon>
        <taxon>Nematoda</taxon>
        <taxon>Enoplea</taxon>
        <taxon>Dorylaimia</taxon>
        <taxon>Trichinellida</taxon>
        <taxon>Trichinellidae</taxon>
        <taxon>Trichinella</taxon>
    </lineage>
</organism>
<gene>
    <name evidence="2" type="ORF">T11_5557</name>
</gene>
<keyword evidence="1" id="KW-0732">Signal</keyword>
<keyword evidence="3" id="KW-1185">Reference proteome</keyword>
<dbReference type="Proteomes" id="UP000055024">
    <property type="component" value="Unassembled WGS sequence"/>
</dbReference>
<dbReference type="AlphaFoldDB" id="A0A0V1HLK5"/>
<accession>A0A0V1HLK5</accession>
<protein>
    <submittedName>
        <fullName evidence="2">Uncharacterized protein</fullName>
    </submittedName>
</protein>